<dbReference type="InterPro" id="IPR016185">
    <property type="entry name" value="PreATP-grasp_dom_sf"/>
</dbReference>
<keyword evidence="6 7" id="KW-0460">Magnesium</keyword>
<feature type="binding site" evidence="7">
    <location>
        <begin position="13"/>
        <end position="14"/>
    </location>
    <ligand>
        <name>N(1)-(5-phospho-beta-D-ribosyl)glycinamide</name>
        <dbReference type="ChEBI" id="CHEBI:143788"/>
    </ligand>
</feature>
<feature type="binding site" evidence="7">
    <location>
        <begin position="151"/>
        <end position="156"/>
    </location>
    <ligand>
        <name>ATP</name>
        <dbReference type="ChEBI" id="CHEBI:30616"/>
    </ligand>
</feature>
<evidence type="ECO:0000256" key="6">
    <source>
        <dbReference type="ARBA" id="ARBA00022842"/>
    </source>
</evidence>
<comment type="subunit">
    <text evidence="7">Homodimer.</text>
</comment>
<keyword evidence="3 7" id="KW-0547">Nucleotide-binding</keyword>
<keyword evidence="9" id="KW-0808">Transferase</keyword>
<keyword evidence="2 7" id="KW-0479">Metal-binding</keyword>
<dbReference type="GO" id="GO:0016740">
    <property type="term" value="F:transferase activity"/>
    <property type="evidence" value="ECO:0007669"/>
    <property type="project" value="UniProtKB-KW"/>
</dbReference>
<dbReference type="NCBIfam" id="TIGR01142">
    <property type="entry name" value="purT"/>
    <property type="match status" value="1"/>
</dbReference>
<dbReference type="InterPro" id="IPR011054">
    <property type="entry name" value="Rudment_hybrid_motif"/>
</dbReference>
<dbReference type="InterPro" id="IPR003135">
    <property type="entry name" value="ATP-grasp_carboxylate-amine"/>
</dbReference>
<evidence type="ECO:0000313" key="10">
    <source>
        <dbReference type="Proteomes" id="UP000516134"/>
    </source>
</evidence>
<dbReference type="Pfam" id="PF02222">
    <property type="entry name" value="ATP-grasp"/>
    <property type="match status" value="1"/>
</dbReference>
<feature type="binding site" evidence="7">
    <location>
        <begin position="186"/>
        <end position="189"/>
    </location>
    <ligand>
        <name>ATP</name>
        <dbReference type="ChEBI" id="CHEBI:30616"/>
    </ligand>
</feature>
<name>A0ABX6T2T5_9SPHN</name>
<dbReference type="NCBIfam" id="NF006766">
    <property type="entry name" value="PRK09288.1"/>
    <property type="match status" value="1"/>
</dbReference>
<dbReference type="RefSeq" id="WP_187715394.1">
    <property type="nucleotide sequence ID" value="NZ_BAABJC010000001.1"/>
</dbReference>
<sequence length="389" mass="41817">MHTATLMLLGSGELGREFAIAAKRLGCRVIACDRSESAPAMQVADAFEVFSMLDGKALTAAVKKHKPDVIVPEIEAIDTDTLAKLESDGWRVAPSAKAVQLTMNRDGIREFAARDLALITSRYKFAESREDAIAAAAEIGVPCVVKPVMSSSGKGQTTVKEAGDVGAAYDYAVANMRGDRPRVIVEEFIEFDSEITLLTVATEAGVLFCAPIGHRQEAGDYRESWQPAKIADGALLSARRQARKIVEALRGYGIFGVEFFIKGDQAIFSELSPRPHDTGMVTLITQFPNEFELHLRAVLKLPIPSIELTRPGASAVILASEESENFEFEGLAEALARGHPGAPVDLRIFCKPKTLKNRRMGIALAGGTDAEDAVATAKAAAAAVKIRYS</sequence>
<dbReference type="PROSITE" id="PS50975">
    <property type="entry name" value="ATP_GRASP"/>
    <property type="match status" value="1"/>
</dbReference>
<evidence type="ECO:0000256" key="2">
    <source>
        <dbReference type="ARBA" id="ARBA00022723"/>
    </source>
</evidence>
<dbReference type="InterPro" id="IPR011761">
    <property type="entry name" value="ATP-grasp"/>
</dbReference>
<evidence type="ECO:0000313" key="9">
    <source>
        <dbReference type="EMBL" id="QNP43970.1"/>
    </source>
</evidence>
<keyword evidence="1 7" id="KW-0436">Ligase</keyword>
<dbReference type="Pfam" id="PF21244">
    <property type="entry name" value="PurT_C"/>
    <property type="match status" value="1"/>
</dbReference>
<evidence type="ECO:0000256" key="1">
    <source>
        <dbReference type="ARBA" id="ARBA00022598"/>
    </source>
</evidence>
<dbReference type="EC" id="6.3.1.21" evidence="7"/>
<accession>A0ABX6T2T5</accession>
<feature type="domain" description="ATP-grasp" evidence="8">
    <location>
        <begin position="110"/>
        <end position="299"/>
    </location>
</feature>
<gene>
    <name evidence="7 9" type="primary">purT</name>
    <name evidence="9" type="ORF">H9L15_05035</name>
</gene>
<feature type="binding site" evidence="7">
    <location>
        <position position="194"/>
    </location>
    <ligand>
        <name>ATP</name>
        <dbReference type="ChEBI" id="CHEBI:30616"/>
    </ligand>
</feature>
<proteinExistence type="inferred from homology"/>
<dbReference type="SUPFAM" id="SSF51246">
    <property type="entry name" value="Rudiment single hybrid motif"/>
    <property type="match status" value="1"/>
</dbReference>
<comment type="function">
    <text evidence="7">Involved in the de novo purine biosynthesis. Catalyzes the transfer of formate to 5-phospho-ribosyl-glycinamide (GAR), producing 5-phospho-ribosyl-N-formylglycinamide (FGAR). Formate is provided by PurU via hydrolysis of 10-formyl-tetrahydrofolate.</text>
</comment>
<feature type="binding site" evidence="7">
    <location>
        <position position="351"/>
    </location>
    <ligand>
        <name>N(1)-(5-phospho-beta-D-ribosyl)glycinamide</name>
        <dbReference type="ChEBI" id="CHEBI:143788"/>
    </ligand>
</feature>
<evidence type="ECO:0000256" key="3">
    <source>
        <dbReference type="ARBA" id="ARBA00022741"/>
    </source>
</evidence>
<organism evidence="9 10">
    <name type="scientific">Sphingomonas daechungensis</name>
    <dbReference type="NCBI Taxonomy" id="1176646"/>
    <lineage>
        <taxon>Bacteria</taxon>
        <taxon>Pseudomonadati</taxon>
        <taxon>Pseudomonadota</taxon>
        <taxon>Alphaproteobacteria</taxon>
        <taxon>Sphingomonadales</taxon>
        <taxon>Sphingomonadaceae</taxon>
        <taxon>Sphingomonas</taxon>
    </lineage>
</organism>
<feature type="binding site" evidence="7">
    <location>
        <begin position="358"/>
        <end position="359"/>
    </location>
    <ligand>
        <name>N(1)-(5-phospho-beta-D-ribosyl)glycinamide</name>
        <dbReference type="ChEBI" id="CHEBI:143788"/>
    </ligand>
</feature>
<dbReference type="InterPro" id="IPR054350">
    <property type="entry name" value="PurT/PurK_preATP-grasp"/>
</dbReference>
<protein>
    <recommendedName>
        <fullName evidence="7">Formate-dependent phosphoribosylglycinamide formyltransferase</fullName>
        <ecNumber evidence="7">6.3.1.21</ecNumber>
    </recommendedName>
    <alternativeName>
        <fullName evidence="7">5'-phosphoribosylglycinamide transformylase 2</fullName>
    </alternativeName>
    <alternativeName>
        <fullName evidence="7">Formate-dependent GAR transformylase</fullName>
    </alternativeName>
    <alternativeName>
        <fullName evidence="7">GAR transformylase 2</fullName>
        <shortName evidence="7">GART 2</shortName>
    </alternativeName>
    <alternativeName>
        <fullName evidence="7">Non-folate glycinamide ribonucleotide transformylase</fullName>
    </alternativeName>
    <alternativeName>
        <fullName evidence="7">Phosphoribosylglycinamide formyltransferase 2</fullName>
    </alternativeName>
</protein>
<dbReference type="SUPFAM" id="SSF56059">
    <property type="entry name" value="Glutathione synthetase ATP-binding domain-like"/>
    <property type="match status" value="1"/>
</dbReference>
<keyword evidence="10" id="KW-1185">Reference proteome</keyword>
<dbReference type="PANTHER" id="PTHR43055:SF1">
    <property type="entry name" value="FORMATE-DEPENDENT PHOSPHORIBOSYLGLYCINAMIDE FORMYLTRANSFERASE"/>
    <property type="match status" value="1"/>
</dbReference>
<dbReference type="PANTHER" id="PTHR43055">
    <property type="entry name" value="FORMATE-DEPENDENT PHOSPHORIBOSYLGLYCINAMIDE FORMYLTRANSFERASE"/>
    <property type="match status" value="1"/>
</dbReference>
<evidence type="ECO:0000256" key="4">
    <source>
        <dbReference type="ARBA" id="ARBA00022755"/>
    </source>
</evidence>
<feature type="binding site" evidence="7">
    <location>
        <position position="270"/>
    </location>
    <ligand>
        <name>Mg(2+)</name>
        <dbReference type="ChEBI" id="CHEBI:18420"/>
    </ligand>
</feature>
<comment type="pathway">
    <text evidence="7">Purine metabolism; IMP biosynthesis via de novo pathway; N(2)-formyl-N(1)-(5-phospho-D-ribosyl)glycinamide from N(1)-(5-phospho-D-ribosyl)glycinamide (formate route): step 1/1.</text>
</comment>
<comment type="catalytic activity">
    <reaction evidence="7">
        <text>N(1)-(5-phospho-beta-D-ribosyl)glycinamide + formate + ATP = N(2)-formyl-N(1)-(5-phospho-beta-D-ribosyl)glycinamide + ADP + phosphate + H(+)</text>
        <dbReference type="Rhea" id="RHEA:24829"/>
        <dbReference type="ChEBI" id="CHEBI:15378"/>
        <dbReference type="ChEBI" id="CHEBI:15740"/>
        <dbReference type="ChEBI" id="CHEBI:30616"/>
        <dbReference type="ChEBI" id="CHEBI:43474"/>
        <dbReference type="ChEBI" id="CHEBI:143788"/>
        <dbReference type="ChEBI" id="CHEBI:147286"/>
        <dbReference type="ChEBI" id="CHEBI:456216"/>
        <dbReference type="EC" id="6.3.1.21"/>
    </reaction>
</comment>
<dbReference type="EMBL" id="CP060780">
    <property type="protein sequence ID" value="QNP43970.1"/>
    <property type="molecule type" value="Genomic_DNA"/>
</dbReference>
<feature type="binding site" evidence="7">
    <location>
        <position position="146"/>
    </location>
    <ligand>
        <name>ATP</name>
        <dbReference type="ChEBI" id="CHEBI:30616"/>
    </ligand>
</feature>
<dbReference type="InterPro" id="IPR005862">
    <property type="entry name" value="PurT"/>
</dbReference>
<feature type="binding site" evidence="7">
    <location>
        <position position="73"/>
    </location>
    <ligand>
        <name>N(1)-(5-phospho-beta-D-ribosyl)glycinamide</name>
        <dbReference type="ChEBI" id="CHEBI:143788"/>
    </ligand>
</feature>
<keyword evidence="4 7" id="KW-0658">Purine biosynthesis</keyword>
<dbReference type="InterPro" id="IPR013815">
    <property type="entry name" value="ATP_grasp_subdomain_1"/>
</dbReference>
<comment type="similarity">
    <text evidence="7">Belongs to the PurK/PurT family.</text>
</comment>
<dbReference type="Gene3D" id="3.30.1490.20">
    <property type="entry name" value="ATP-grasp fold, A domain"/>
    <property type="match status" value="1"/>
</dbReference>
<dbReference type="HAMAP" id="MF_01643">
    <property type="entry name" value="PurT"/>
    <property type="match status" value="1"/>
</dbReference>
<dbReference type="Gene3D" id="3.30.470.20">
    <property type="entry name" value="ATP-grasp fold, B domain"/>
    <property type="match status" value="1"/>
</dbReference>
<feature type="binding site" evidence="7">
    <location>
        <position position="105"/>
    </location>
    <ligand>
        <name>ATP</name>
        <dbReference type="ChEBI" id="CHEBI:30616"/>
    </ligand>
</feature>
<feature type="binding site" evidence="7">
    <location>
        <position position="258"/>
    </location>
    <ligand>
        <name>Mg(2+)</name>
        <dbReference type="ChEBI" id="CHEBI:18420"/>
    </ligand>
</feature>
<dbReference type="Proteomes" id="UP000516134">
    <property type="component" value="Chromosome"/>
</dbReference>
<feature type="binding site" evidence="7">
    <location>
        <position position="277"/>
    </location>
    <ligand>
        <name>N(1)-(5-phospho-beta-D-ribosyl)glycinamide</name>
        <dbReference type="ChEBI" id="CHEBI:143788"/>
    </ligand>
</feature>
<dbReference type="InterPro" id="IPR048740">
    <property type="entry name" value="PurT_C"/>
</dbReference>
<evidence type="ECO:0000256" key="7">
    <source>
        <dbReference type="HAMAP-Rule" id="MF_01643"/>
    </source>
</evidence>
<reference evidence="9 10" key="1">
    <citation type="submission" date="2020-08" db="EMBL/GenBank/DDBJ databases">
        <title>Genome sequence of Sphingomonas daechungensis KACC 18115T.</title>
        <authorList>
            <person name="Hyun D.-W."/>
            <person name="Bae J.-W."/>
        </authorList>
    </citation>
    <scope>NUCLEOTIDE SEQUENCE [LARGE SCALE GENOMIC DNA]</scope>
    <source>
        <strain evidence="9 10">KACC 18115</strain>
    </source>
</reference>
<dbReference type="Pfam" id="PF22660">
    <property type="entry name" value="RS_preATP-grasp-like"/>
    <property type="match status" value="1"/>
</dbReference>
<evidence type="ECO:0000259" key="8">
    <source>
        <dbReference type="PROSITE" id="PS50975"/>
    </source>
</evidence>
<evidence type="ECO:0000256" key="5">
    <source>
        <dbReference type="ARBA" id="ARBA00022840"/>
    </source>
</evidence>
<keyword evidence="5 7" id="KW-0067">ATP-binding</keyword>
<dbReference type="Gene3D" id="3.40.50.20">
    <property type="match status" value="1"/>
</dbReference>
<dbReference type="SUPFAM" id="SSF52440">
    <property type="entry name" value="PreATP-grasp domain"/>
    <property type="match status" value="1"/>
</dbReference>